<dbReference type="PANTHER" id="PTHR42342">
    <property type="entry name" value="STATIONARY PHASE PROTEIN 5"/>
    <property type="match status" value="1"/>
</dbReference>
<name>A0A8H7TCV9_9HELO</name>
<dbReference type="PANTHER" id="PTHR42342:SF1">
    <property type="entry name" value="STATIONARY PHASE PROTEIN 5"/>
    <property type="match status" value="1"/>
</dbReference>
<dbReference type="Proteomes" id="UP000664132">
    <property type="component" value="Unassembled WGS sequence"/>
</dbReference>
<reference evidence="1" key="1">
    <citation type="submission" date="2021-02" db="EMBL/GenBank/DDBJ databases">
        <title>Genome sequence Cadophora malorum strain M34.</title>
        <authorList>
            <person name="Stefanovic E."/>
            <person name="Vu D."/>
            <person name="Scully C."/>
            <person name="Dijksterhuis J."/>
            <person name="Roader J."/>
            <person name="Houbraken J."/>
        </authorList>
    </citation>
    <scope>NUCLEOTIDE SEQUENCE</scope>
    <source>
        <strain evidence="1">M34</strain>
    </source>
</reference>
<comment type="caution">
    <text evidence="1">The sequence shown here is derived from an EMBL/GenBank/DDBJ whole genome shotgun (WGS) entry which is preliminary data.</text>
</comment>
<evidence type="ECO:0000313" key="1">
    <source>
        <dbReference type="EMBL" id="KAG4417352.1"/>
    </source>
</evidence>
<dbReference type="AlphaFoldDB" id="A0A8H7TCV9"/>
<evidence type="ECO:0008006" key="3">
    <source>
        <dbReference type="Google" id="ProtNLM"/>
    </source>
</evidence>
<accession>A0A8H7TCV9</accession>
<dbReference type="GO" id="GO:0070628">
    <property type="term" value="F:proteasome binding"/>
    <property type="evidence" value="ECO:0007669"/>
    <property type="project" value="InterPro"/>
</dbReference>
<proteinExistence type="predicted"/>
<protein>
    <recommendedName>
        <fullName evidence="3">Casein kinase II beta 2 subunit</fullName>
    </recommendedName>
</protein>
<gene>
    <name evidence="1" type="ORF">IFR04_009493</name>
</gene>
<dbReference type="GO" id="GO:0043248">
    <property type="term" value="P:proteasome assembly"/>
    <property type="evidence" value="ECO:0007669"/>
    <property type="project" value="TreeGrafter"/>
</dbReference>
<organism evidence="1 2">
    <name type="scientific">Cadophora malorum</name>
    <dbReference type="NCBI Taxonomy" id="108018"/>
    <lineage>
        <taxon>Eukaryota</taxon>
        <taxon>Fungi</taxon>
        <taxon>Dikarya</taxon>
        <taxon>Ascomycota</taxon>
        <taxon>Pezizomycotina</taxon>
        <taxon>Leotiomycetes</taxon>
        <taxon>Helotiales</taxon>
        <taxon>Ploettnerulaceae</taxon>
        <taxon>Cadophora</taxon>
    </lineage>
</organism>
<dbReference type="EMBL" id="JAFJYH010000157">
    <property type="protein sequence ID" value="KAG4417352.1"/>
    <property type="molecule type" value="Genomic_DNA"/>
</dbReference>
<dbReference type="OrthoDB" id="5415241at2759"/>
<keyword evidence="2" id="KW-1185">Reference proteome</keyword>
<dbReference type="InterPro" id="IPR038816">
    <property type="entry name" value="Stationary_phase_5"/>
</dbReference>
<evidence type="ECO:0000313" key="2">
    <source>
        <dbReference type="Proteomes" id="UP000664132"/>
    </source>
</evidence>
<sequence>MAPAPGMFGPAAVRVIRQALKKTSKLIKIRLANIGRPLESQLQPILVRSSPRHPVHPTAALRQAKGRWYTTHSTINATVRRFMSTGPAQGSKFNRAAFPKSATATAISRLTIRTPFSSTLRPNLTGGTLPRTSGGYSLGGSRPGGARYFSHTPAVPAQVVNNVSAAVRAFWLSGQKAQFDGITPAGEKRYRRVSNLQEQTVRKVTSVPRTTPGSFIDFHVNPTVTALSPLGAALGAALGSTMEFSATNLNTEGFLDVLSVDFARALKDLAATMNDLKRLSRLGDLPITLEQKSILRVRFPGCDAETVDRLCDEVGVQRGVIMQDEDLDCNAGTHMALLFPFAPPSDHALSSPGGSLRSQTGHDLDNEYEDFEEDIIDNPWIEGYESLEESDGESVYFTKTSEHPHSSEYEGLEGIYRFLEQCDNSRRM</sequence>